<evidence type="ECO:0000313" key="2">
    <source>
        <dbReference type="Proteomes" id="UP001164250"/>
    </source>
</evidence>
<accession>A0ACC1AJE6</accession>
<keyword evidence="2" id="KW-1185">Reference proteome</keyword>
<dbReference type="EMBL" id="CM047906">
    <property type="protein sequence ID" value="KAJ0086793.1"/>
    <property type="molecule type" value="Genomic_DNA"/>
</dbReference>
<name>A0ACC1AJE6_9ROSI</name>
<organism evidence="1 2">
    <name type="scientific">Pistacia atlantica</name>
    <dbReference type="NCBI Taxonomy" id="434234"/>
    <lineage>
        <taxon>Eukaryota</taxon>
        <taxon>Viridiplantae</taxon>
        <taxon>Streptophyta</taxon>
        <taxon>Embryophyta</taxon>
        <taxon>Tracheophyta</taxon>
        <taxon>Spermatophyta</taxon>
        <taxon>Magnoliopsida</taxon>
        <taxon>eudicotyledons</taxon>
        <taxon>Gunneridae</taxon>
        <taxon>Pentapetalae</taxon>
        <taxon>rosids</taxon>
        <taxon>malvids</taxon>
        <taxon>Sapindales</taxon>
        <taxon>Anacardiaceae</taxon>
        <taxon>Pistacia</taxon>
    </lineage>
</organism>
<gene>
    <name evidence="1" type="ORF">Patl1_09372</name>
</gene>
<dbReference type="Proteomes" id="UP001164250">
    <property type="component" value="Chromosome 10"/>
</dbReference>
<reference evidence="2" key="1">
    <citation type="journal article" date="2023" name="G3 (Bethesda)">
        <title>Genome assembly and association tests identify interacting loci associated with vigor, precocity, and sex in interspecific pistachio rootstocks.</title>
        <authorList>
            <person name="Palmer W."/>
            <person name="Jacygrad E."/>
            <person name="Sagayaradj S."/>
            <person name="Cavanaugh K."/>
            <person name="Han R."/>
            <person name="Bertier L."/>
            <person name="Beede B."/>
            <person name="Kafkas S."/>
            <person name="Golino D."/>
            <person name="Preece J."/>
            <person name="Michelmore R."/>
        </authorList>
    </citation>
    <scope>NUCLEOTIDE SEQUENCE [LARGE SCALE GENOMIC DNA]</scope>
</reference>
<evidence type="ECO:0000313" key="1">
    <source>
        <dbReference type="EMBL" id="KAJ0086793.1"/>
    </source>
</evidence>
<protein>
    <submittedName>
        <fullName evidence="1">Uncharacterized protein</fullName>
    </submittedName>
</protein>
<comment type="caution">
    <text evidence="1">The sequence shown here is derived from an EMBL/GenBank/DDBJ whole genome shotgun (WGS) entry which is preliminary data.</text>
</comment>
<proteinExistence type="predicted"/>
<sequence>MEGIVKKYQQKFKRLKEEMNRWDDLQSRLIVQFRNASSIIERLQVVQDCKNYSSLNSVAGVQAAVLRKQMESLQTILLSMKKTLEEFRGVVFSFEKLYRDGRQLVKGGSNQLTVKQLQQRVGVKPCLADCLDGLMILHDMHYSDYLLKSSLVSALSELALKPSTSDLGALQQLLVDQPNIPKEEGRHLVLKYESENKSKNFQCNLSLKLYLLKRLIDICKAAVEVNLPYTEYLDVEWNCRACLFLADCLHWRPEIVQKGPLETFFFCITSPSLKTMNSFNSILNHTEKRVFVPANFLLHNYKQASWASREPQSTSTQLNSQNAAFYYYAVVLVLCSCISNSEQMG</sequence>